<reference evidence="1" key="1">
    <citation type="submission" date="2023-03" db="EMBL/GenBank/DDBJ databases">
        <authorList>
            <person name="Shen W."/>
            <person name="Cai J."/>
        </authorList>
    </citation>
    <scope>NUCLEOTIDE SEQUENCE</scope>
    <source>
        <strain evidence="1">B245-2</strain>
    </source>
</reference>
<comment type="caution">
    <text evidence="1">The sequence shown here is derived from an EMBL/GenBank/DDBJ whole genome shotgun (WGS) entry which is preliminary data.</text>
</comment>
<proteinExistence type="predicted"/>
<dbReference type="EMBL" id="JARQBI010000017">
    <property type="protein sequence ID" value="MDT2797148.1"/>
    <property type="molecule type" value="Genomic_DNA"/>
</dbReference>
<sequence>MNIFGKDFIDALMETIKKLLKKAVKEIVEEINDEEKFLLNRKEISEAIGCDVNVFDENYRYKPGFPYHMKGSQEAWNKKEVFEYLHNNKLTK</sequence>
<evidence type="ECO:0008006" key="3">
    <source>
        <dbReference type="Google" id="ProtNLM"/>
    </source>
</evidence>
<evidence type="ECO:0000313" key="1">
    <source>
        <dbReference type="EMBL" id="MDT2797148.1"/>
    </source>
</evidence>
<dbReference type="Proteomes" id="UP001255696">
    <property type="component" value="Unassembled WGS sequence"/>
</dbReference>
<evidence type="ECO:0000313" key="2">
    <source>
        <dbReference type="Proteomes" id="UP001255696"/>
    </source>
</evidence>
<accession>A0AAW8TP14</accession>
<name>A0AAW8TP14_9ENTE</name>
<dbReference type="AlphaFoldDB" id="A0AAW8TP14"/>
<protein>
    <recommendedName>
        <fullName evidence="3">DNA-binding protein</fullName>
    </recommendedName>
</protein>
<dbReference type="RefSeq" id="WP_208921836.1">
    <property type="nucleotide sequence ID" value="NZ_CP010060.1"/>
</dbReference>
<gene>
    <name evidence="1" type="ORF">P7H47_07825</name>
</gene>
<organism evidence="1 2">
    <name type="scientific">Enterococcus cecorum</name>
    <dbReference type="NCBI Taxonomy" id="44008"/>
    <lineage>
        <taxon>Bacteria</taxon>
        <taxon>Bacillati</taxon>
        <taxon>Bacillota</taxon>
        <taxon>Bacilli</taxon>
        <taxon>Lactobacillales</taxon>
        <taxon>Enterococcaceae</taxon>
        <taxon>Enterococcus</taxon>
    </lineage>
</organism>